<protein>
    <submittedName>
        <fullName evidence="1">Uncharacterized protein</fullName>
    </submittedName>
</protein>
<dbReference type="RefSeq" id="WP_151093324.1">
    <property type="nucleotide sequence ID" value="NZ_CP071520.1"/>
</dbReference>
<accession>A0AAJ4MWD9</accession>
<reference evidence="1 2" key="1">
    <citation type="submission" date="2021-03" db="EMBL/GenBank/DDBJ databases">
        <title>Draft genome sequence of Janthinobacterium sp. strain PLB02 isolated from infected primmorphs (Lubomirskia baicalensis).</title>
        <authorList>
            <person name="Chernogor L.I."/>
            <person name="Belikov S.I."/>
            <person name="Petrushin I.S."/>
        </authorList>
    </citation>
    <scope>NUCLEOTIDE SEQUENCE [LARGE SCALE GENOMIC DNA]</scope>
    <source>
        <strain evidence="1 2">PLB02</strain>
    </source>
</reference>
<name>A0AAJ4MWD9_9BURK</name>
<proteinExistence type="predicted"/>
<evidence type="ECO:0000313" key="1">
    <source>
        <dbReference type="EMBL" id="QSX97946.1"/>
    </source>
</evidence>
<dbReference type="EMBL" id="CP071520">
    <property type="protein sequence ID" value="QSX97946.1"/>
    <property type="molecule type" value="Genomic_DNA"/>
</dbReference>
<evidence type="ECO:0000313" key="2">
    <source>
        <dbReference type="Proteomes" id="UP000662821"/>
    </source>
</evidence>
<dbReference type="Proteomes" id="UP000662821">
    <property type="component" value="Chromosome"/>
</dbReference>
<sequence length="127" mass="13720">MGAFCVFGISRGVCKAAASKKTPFGEGEGADRRNYSPAEWGGKRDALAEKMFKDATRRVKVSPELDTPQFCADWLAISPGEVREAVIMVRGPKVDKSGSVVKRGGAVVETWLEYAAECARRNIPVAV</sequence>
<organism evidence="1 2">
    <name type="scientific">Janthinobacterium lividum</name>
    <dbReference type="NCBI Taxonomy" id="29581"/>
    <lineage>
        <taxon>Bacteria</taxon>
        <taxon>Pseudomonadati</taxon>
        <taxon>Pseudomonadota</taxon>
        <taxon>Betaproteobacteria</taxon>
        <taxon>Burkholderiales</taxon>
        <taxon>Oxalobacteraceae</taxon>
        <taxon>Janthinobacterium</taxon>
    </lineage>
</organism>
<gene>
    <name evidence="1" type="ORF">J3P46_08550</name>
</gene>
<dbReference type="AlphaFoldDB" id="A0AAJ4MWD9"/>